<protein>
    <submittedName>
        <fullName evidence="1">Uncharacterized protein</fullName>
    </submittedName>
</protein>
<evidence type="ECO:0000313" key="1">
    <source>
        <dbReference type="EMBL" id="KAF4646451.1"/>
    </source>
</evidence>
<keyword evidence="2" id="KW-1185">Reference proteome</keyword>
<proteinExistence type="predicted"/>
<accession>A0A7J6KIQ2</accession>
<reference evidence="1 2" key="1">
    <citation type="submission" date="2020-04" db="EMBL/GenBank/DDBJ databases">
        <title>Perkinsus chesapeaki whole genome sequence.</title>
        <authorList>
            <person name="Bogema D.R."/>
        </authorList>
    </citation>
    <scope>NUCLEOTIDE SEQUENCE [LARGE SCALE GENOMIC DNA]</scope>
    <source>
        <strain evidence="1">ATCC PRA-425</strain>
    </source>
</reference>
<evidence type="ECO:0000313" key="2">
    <source>
        <dbReference type="Proteomes" id="UP000591131"/>
    </source>
</evidence>
<dbReference type="AlphaFoldDB" id="A0A7J6KIQ2"/>
<gene>
    <name evidence="1" type="ORF">FOL47_006223</name>
</gene>
<dbReference type="OrthoDB" id="445505at2759"/>
<sequence length="159" mass="18364">TKRKSWEDFCSELNPATPDNAVWRVVRALDGTRPTTKQQFPLILPKAVGNGTVTYVDEKAKAEAFNNHNTRSEHYFERVEERRAYRRVRERVKAELSRTGNNREDIGRGTIIRVLVGLDGGSSQWYEGVITHLDRNSGKNHCRLDWLNGDEPEWLVLEE</sequence>
<comment type="caution">
    <text evidence="1">The sequence shown here is derived from an EMBL/GenBank/DDBJ whole genome shotgun (WGS) entry which is preliminary data.</text>
</comment>
<dbReference type="Proteomes" id="UP000591131">
    <property type="component" value="Unassembled WGS sequence"/>
</dbReference>
<feature type="non-terminal residue" evidence="1">
    <location>
        <position position="159"/>
    </location>
</feature>
<feature type="non-terminal residue" evidence="1">
    <location>
        <position position="1"/>
    </location>
</feature>
<dbReference type="EMBL" id="JAAPAO010003453">
    <property type="protein sequence ID" value="KAF4646451.1"/>
    <property type="molecule type" value="Genomic_DNA"/>
</dbReference>
<organism evidence="1 2">
    <name type="scientific">Perkinsus chesapeaki</name>
    <name type="common">Clam parasite</name>
    <name type="synonym">Perkinsus andrewsi</name>
    <dbReference type="NCBI Taxonomy" id="330153"/>
    <lineage>
        <taxon>Eukaryota</taxon>
        <taxon>Sar</taxon>
        <taxon>Alveolata</taxon>
        <taxon>Perkinsozoa</taxon>
        <taxon>Perkinsea</taxon>
        <taxon>Perkinsida</taxon>
        <taxon>Perkinsidae</taxon>
        <taxon>Perkinsus</taxon>
    </lineage>
</organism>
<name>A0A7J6KIQ2_PERCH</name>